<evidence type="ECO:0000313" key="1">
    <source>
        <dbReference type="EMBL" id="MFC3811085.1"/>
    </source>
</evidence>
<proteinExistence type="predicted"/>
<organism evidence="1 2">
    <name type="scientific">Lacihabitans lacunae</name>
    <dbReference type="NCBI Taxonomy" id="1028214"/>
    <lineage>
        <taxon>Bacteria</taxon>
        <taxon>Pseudomonadati</taxon>
        <taxon>Bacteroidota</taxon>
        <taxon>Cytophagia</taxon>
        <taxon>Cytophagales</taxon>
        <taxon>Leadbetterellaceae</taxon>
        <taxon>Lacihabitans</taxon>
    </lineage>
</organism>
<dbReference type="Gene3D" id="3.40.390.10">
    <property type="entry name" value="Collagenase (Catalytic Domain)"/>
    <property type="match status" value="1"/>
</dbReference>
<sequence>MSAIAKINHDTKSITISATLNFYGSFAEPILAEKIILEINTLWNEPKAIFEVNELPYEVIFSIDYVCHSAETILEKCISNLSYAENFIRIEEKNTAERSMMGFGIGQNSGHWLITDNLGESTTAAHEFGHAIGLPHPDHLDYRNTGLPPIMAPRGTLVDAQYQWNPLAETGSYGGTMRPIWRRVRDYEIVAVLRPFDLADVSEINIGSLTNNLYDEIGRPVGIIS</sequence>
<accession>A0ABV7YVU3</accession>
<reference evidence="2" key="1">
    <citation type="journal article" date="2019" name="Int. J. Syst. Evol. Microbiol.">
        <title>The Global Catalogue of Microorganisms (GCM) 10K type strain sequencing project: providing services to taxonomists for standard genome sequencing and annotation.</title>
        <authorList>
            <consortium name="The Broad Institute Genomics Platform"/>
            <consortium name="The Broad Institute Genome Sequencing Center for Infectious Disease"/>
            <person name="Wu L."/>
            <person name="Ma J."/>
        </authorList>
    </citation>
    <scope>NUCLEOTIDE SEQUENCE [LARGE SCALE GENOMIC DNA]</scope>
    <source>
        <strain evidence="2">CECT 7956</strain>
    </source>
</reference>
<dbReference type="SUPFAM" id="SSF55486">
    <property type="entry name" value="Metalloproteases ('zincins'), catalytic domain"/>
    <property type="match status" value="1"/>
</dbReference>
<dbReference type="RefSeq" id="WP_379837775.1">
    <property type="nucleotide sequence ID" value="NZ_JBHRYQ010000001.1"/>
</dbReference>
<keyword evidence="2" id="KW-1185">Reference proteome</keyword>
<protein>
    <recommendedName>
        <fullName evidence="3">Peptidase M10</fullName>
    </recommendedName>
</protein>
<evidence type="ECO:0000313" key="2">
    <source>
        <dbReference type="Proteomes" id="UP001595616"/>
    </source>
</evidence>
<comment type="caution">
    <text evidence="1">The sequence shown here is derived from an EMBL/GenBank/DDBJ whole genome shotgun (WGS) entry which is preliminary data.</text>
</comment>
<dbReference type="InterPro" id="IPR024079">
    <property type="entry name" value="MetalloPept_cat_dom_sf"/>
</dbReference>
<name>A0ABV7YVU3_9BACT</name>
<evidence type="ECO:0008006" key="3">
    <source>
        <dbReference type="Google" id="ProtNLM"/>
    </source>
</evidence>
<dbReference type="EMBL" id="JBHRYQ010000001">
    <property type="protein sequence ID" value="MFC3811085.1"/>
    <property type="molecule type" value="Genomic_DNA"/>
</dbReference>
<dbReference type="Proteomes" id="UP001595616">
    <property type="component" value="Unassembled WGS sequence"/>
</dbReference>
<gene>
    <name evidence="1" type="ORF">ACFOOI_10500</name>
</gene>